<dbReference type="AlphaFoldDB" id="A0A2P8FGJ3"/>
<reference evidence="1 2" key="1">
    <citation type="submission" date="2018-03" db="EMBL/GenBank/DDBJ databases">
        <title>Genomic Encyclopedia of Archaeal and Bacterial Type Strains, Phase II (KMG-II): from individual species to whole genera.</title>
        <authorList>
            <person name="Goeker M."/>
        </authorList>
    </citation>
    <scope>NUCLEOTIDE SEQUENCE [LARGE SCALE GENOMIC DNA]</scope>
    <source>
        <strain evidence="1 2">DSM 29057</strain>
    </source>
</reference>
<name>A0A2P8FGJ3_9BACT</name>
<organism evidence="1 2">
    <name type="scientific">Dyadobacter jiangsuensis</name>
    <dbReference type="NCBI Taxonomy" id="1591085"/>
    <lineage>
        <taxon>Bacteria</taxon>
        <taxon>Pseudomonadati</taxon>
        <taxon>Bacteroidota</taxon>
        <taxon>Cytophagia</taxon>
        <taxon>Cytophagales</taxon>
        <taxon>Spirosomataceae</taxon>
        <taxon>Dyadobacter</taxon>
    </lineage>
</organism>
<dbReference type="OrthoDB" id="840436at2"/>
<accession>A0A2P8FGJ3</accession>
<evidence type="ECO:0000313" key="1">
    <source>
        <dbReference type="EMBL" id="PSL20814.1"/>
    </source>
</evidence>
<comment type="caution">
    <text evidence="1">The sequence shown here is derived from an EMBL/GenBank/DDBJ whole genome shotgun (WGS) entry which is preliminary data.</text>
</comment>
<protein>
    <submittedName>
        <fullName evidence="1">Uncharacterized protein</fullName>
    </submittedName>
</protein>
<proteinExistence type="predicted"/>
<sequence length="97" mass="10256">MLLWHSDIRFAGKQNRSGAHAEAEKQGEMQLEAIQDILAATLDNGDTLTRAVSALGEVKQTVNGVEGAVRNVEGAVHSTNTQGKFDQLIGAISNLAA</sequence>
<evidence type="ECO:0000313" key="2">
    <source>
        <dbReference type="Proteomes" id="UP000241964"/>
    </source>
</evidence>
<dbReference type="RefSeq" id="WP_106599363.1">
    <property type="nucleotide sequence ID" value="NZ_PYAS01000023.1"/>
</dbReference>
<gene>
    <name evidence="1" type="ORF">CLV60_12358</name>
</gene>
<keyword evidence="2" id="KW-1185">Reference proteome</keyword>
<dbReference type="EMBL" id="PYAS01000023">
    <property type="protein sequence ID" value="PSL20814.1"/>
    <property type="molecule type" value="Genomic_DNA"/>
</dbReference>
<dbReference type="Proteomes" id="UP000241964">
    <property type="component" value="Unassembled WGS sequence"/>
</dbReference>